<accession>A0ABQ0BQQ4</accession>
<dbReference type="RefSeq" id="WP_227210295.1">
    <property type="nucleotide sequence ID" value="NZ_BAABZQ010000001.1"/>
</dbReference>
<name>A0ABQ0BQQ4_9FIRM</name>
<dbReference type="EMBL" id="BAABZQ010000001">
    <property type="protein sequence ID" value="GAA6498866.1"/>
    <property type="molecule type" value="Genomic_DNA"/>
</dbReference>
<proteinExistence type="predicted"/>
<reference evidence="1 2" key="1">
    <citation type="submission" date="2024-04" db="EMBL/GenBank/DDBJ databases">
        <title>Defined microbial consortia suppress multidrug-resistant proinflammatory Enterobacteriaceae via ecological control.</title>
        <authorList>
            <person name="Furuichi M."/>
            <person name="Kawaguchi T."/>
            <person name="Pust M."/>
            <person name="Yasuma K."/>
            <person name="Plichta D."/>
            <person name="Hasegawa N."/>
            <person name="Ohya T."/>
            <person name="Bhattarai S."/>
            <person name="Sasajima S."/>
            <person name="Aoto Y."/>
            <person name="Tuganbaev T."/>
            <person name="Yaginuma M."/>
            <person name="Ueda M."/>
            <person name="Okahashi N."/>
            <person name="Amafuji K."/>
            <person name="Kiridooshi Y."/>
            <person name="Sugita K."/>
            <person name="Strazar M."/>
            <person name="Skelly A."/>
            <person name="Suda W."/>
            <person name="Hattori M."/>
            <person name="Nakamoto N."/>
            <person name="Caballero S."/>
            <person name="Norman J."/>
            <person name="Olle B."/>
            <person name="Tanoue T."/>
            <person name="Arita M."/>
            <person name="Bucci V."/>
            <person name="Atarashi K."/>
            <person name="Xavier R."/>
            <person name="Honda K."/>
        </authorList>
    </citation>
    <scope>NUCLEOTIDE SEQUENCE [LARGE SCALE GENOMIC DNA]</scope>
    <source>
        <strain evidence="2">k34-0107-D12</strain>
    </source>
</reference>
<organism evidence="1 2">
    <name type="scientific">Blautia parvula</name>
    <dbReference type="NCBI Taxonomy" id="2877527"/>
    <lineage>
        <taxon>Bacteria</taxon>
        <taxon>Bacillati</taxon>
        <taxon>Bacillota</taxon>
        <taxon>Clostridia</taxon>
        <taxon>Lachnospirales</taxon>
        <taxon>Lachnospiraceae</taxon>
        <taxon>Blautia</taxon>
    </lineage>
</organism>
<dbReference type="Proteomes" id="UP001600941">
    <property type="component" value="Unassembled WGS sequence"/>
</dbReference>
<protein>
    <submittedName>
        <fullName evidence="1">Uncharacterized protein</fullName>
    </submittedName>
</protein>
<gene>
    <name evidence="1" type="ORF">K340107D12_16820</name>
</gene>
<comment type="caution">
    <text evidence="1">The sequence shown here is derived from an EMBL/GenBank/DDBJ whole genome shotgun (WGS) entry which is preliminary data.</text>
</comment>
<keyword evidence="2" id="KW-1185">Reference proteome</keyword>
<evidence type="ECO:0000313" key="1">
    <source>
        <dbReference type="EMBL" id="GAA6498866.1"/>
    </source>
</evidence>
<sequence length="58" mass="7103">MQMDERTFCVTVSSQQYHTWQGVLEYENRTYSFLSELDLVRMMDDFLRDNKEKTDIEE</sequence>
<evidence type="ECO:0000313" key="2">
    <source>
        <dbReference type="Proteomes" id="UP001600941"/>
    </source>
</evidence>